<reference evidence="1" key="1">
    <citation type="journal article" date="2021" name="Microb. Physiol.">
        <title>Proteogenomic Insights into the Physiology of Marine, Sulfate-Reducing, Filamentous Desulfonema limicola and Desulfonema magnum.</title>
        <authorList>
            <person name="Schnaars V."/>
            <person name="Wohlbrand L."/>
            <person name="Scheve S."/>
            <person name="Hinrichs C."/>
            <person name="Reinhardt R."/>
            <person name="Rabus R."/>
        </authorList>
    </citation>
    <scope>NUCLEOTIDE SEQUENCE</scope>
    <source>
        <strain evidence="1">4be13</strain>
    </source>
</reference>
<organism evidence="1 2">
    <name type="scientific">Desulfonema magnum</name>
    <dbReference type="NCBI Taxonomy" id="45655"/>
    <lineage>
        <taxon>Bacteria</taxon>
        <taxon>Pseudomonadati</taxon>
        <taxon>Thermodesulfobacteriota</taxon>
        <taxon>Desulfobacteria</taxon>
        <taxon>Desulfobacterales</taxon>
        <taxon>Desulfococcaceae</taxon>
        <taxon>Desulfonema</taxon>
    </lineage>
</organism>
<dbReference type="AlphaFoldDB" id="A0A975BL56"/>
<name>A0A975BL56_9BACT</name>
<keyword evidence="2" id="KW-1185">Reference proteome</keyword>
<dbReference type="KEGG" id="dmm:dnm_034890"/>
<dbReference type="Proteomes" id="UP000663722">
    <property type="component" value="Chromosome"/>
</dbReference>
<gene>
    <name evidence="1" type="ORF">dnm_034890</name>
</gene>
<sequence>MITITRSKKFQHIYPECKNFASLHFRILFLFREFFSLVPGEAKPDLPGSDC</sequence>
<accession>A0A975BL56</accession>
<evidence type="ECO:0000313" key="1">
    <source>
        <dbReference type="EMBL" id="QTA87455.1"/>
    </source>
</evidence>
<evidence type="ECO:0000313" key="2">
    <source>
        <dbReference type="Proteomes" id="UP000663722"/>
    </source>
</evidence>
<dbReference type="EMBL" id="CP061800">
    <property type="protein sequence ID" value="QTA87455.1"/>
    <property type="molecule type" value="Genomic_DNA"/>
</dbReference>
<protein>
    <submittedName>
        <fullName evidence="1">Uncharacterized protein</fullName>
    </submittedName>
</protein>
<proteinExistence type="predicted"/>